<comment type="caution">
    <text evidence="1">The sequence shown here is derived from an EMBL/GenBank/DDBJ whole genome shotgun (WGS) entry which is preliminary data.</text>
</comment>
<keyword evidence="3" id="KW-1185">Reference proteome</keyword>
<dbReference type="OrthoDB" id="1887033at2759"/>
<protein>
    <submittedName>
        <fullName evidence="2">Protein URA2</fullName>
    </submittedName>
</protein>
<sequence>MASENTPLRQAQKGRVYIEGEVYKKDGQEIVLMGGNYVFKAAPYYPPLDVVRQNAKAMVEGAQKMAYKPPPAADGSPRPVLPCVRLGAMMEGAYPSRPMGSPVVDANFAAKLEATVKVFQEEGVHVFLDMHQDAFSTTNGGEGIPYWVAADFQERAGCCLEQCCCCSCCSWNSCSKLPESCKTSYVTNPDHPLQVFCGCPNFLAKCLGWNITTYDKDSDPWKAYSVGSNAGAPNLMNAGNASVRTNNADGRWSALITSAQLQNSMPRIYNSARNQLDKELFFDPFVAYAKYLCGVWDRHENVIAVELMNEPPLGGLPNCCVCMSIWRSILSFEGDVLAALAKDPSIKAPIAIGNWSNAVESESCFVSCLQCAGTPKDAMEQFQSYAQQNRLILSFHWYVPPATSSFAGTIQLAKKNAQKLGGIPIFFSEYWMPNVNWFAGGLAVACNEGCNATTYWQYADTTYTGQPGWYKYPEEVLKAGDGSPVSAAGAINTPSWDVYATTVARGELWGAAITGARGAVMNVLEDVPAKPDLAEELLLEWTCCTTPLNKPGMFGVN</sequence>
<dbReference type="Proteomes" id="UP001152797">
    <property type="component" value="Unassembled WGS sequence"/>
</dbReference>
<evidence type="ECO:0000313" key="1">
    <source>
        <dbReference type="EMBL" id="CAI4015086.1"/>
    </source>
</evidence>
<reference evidence="1" key="1">
    <citation type="submission" date="2022-10" db="EMBL/GenBank/DDBJ databases">
        <authorList>
            <person name="Chen Y."/>
            <person name="Dougan E. K."/>
            <person name="Chan C."/>
            <person name="Rhodes N."/>
            <person name="Thang M."/>
        </authorList>
    </citation>
    <scope>NUCLEOTIDE SEQUENCE</scope>
</reference>
<dbReference type="AlphaFoldDB" id="A0A9P1GIE5"/>
<dbReference type="EMBL" id="CAMXCT020006512">
    <property type="protein sequence ID" value="CAL1168461.1"/>
    <property type="molecule type" value="Genomic_DNA"/>
</dbReference>
<dbReference type="EMBL" id="CAMXCT030006512">
    <property type="protein sequence ID" value="CAL4802398.1"/>
    <property type="molecule type" value="Genomic_DNA"/>
</dbReference>
<organism evidence="1">
    <name type="scientific">Cladocopium goreaui</name>
    <dbReference type="NCBI Taxonomy" id="2562237"/>
    <lineage>
        <taxon>Eukaryota</taxon>
        <taxon>Sar</taxon>
        <taxon>Alveolata</taxon>
        <taxon>Dinophyceae</taxon>
        <taxon>Suessiales</taxon>
        <taxon>Symbiodiniaceae</taxon>
        <taxon>Cladocopium</taxon>
    </lineage>
</organism>
<dbReference type="Gene3D" id="3.20.20.80">
    <property type="entry name" value="Glycosidases"/>
    <property type="match status" value="2"/>
</dbReference>
<dbReference type="PANTHER" id="PTHR31308:SF3">
    <property type="entry name" value="ENDOGLYCOCERAMIDASE"/>
    <property type="match status" value="1"/>
</dbReference>
<accession>A0A9P1GIE5</accession>
<dbReference type="InterPro" id="IPR052066">
    <property type="entry name" value="Glycosphingolipid_Hydrolases"/>
</dbReference>
<dbReference type="EMBL" id="CAMXCT010006512">
    <property type="protein sequence ID" value="CAI4015086.1"/>
    <property type="molecule type" value="Genomic_DNA"/>
</dbReference>
<dbReference type="PANTHER" id="PTHR31308">
    <property type="match status" value="1"/>
</dbReference>
<dbReference type="InterPro" id="IPR017853">
    <property type="entry name" value="GH"/>
</dbReference>
<dbReference type="SUPFAM" id="SSF51445">
    <property type="entry name" value="(Trans)glycosidases"/>
    <property type="match status" value="1"/>
</dbReference>
<name>A0A9P1GIE5_9DINO</name>
<evidence type="ECO:0000313" key="2">
    <source>
        <dbReference type="EMBL" id="CAL4802398.1"/>
    </source>
</evidence>
<reference evidence="2 3" key="2">
    <citation type="submission" date="2024-05" db="EMBL/GenBank/DDBJ databases">
        <authorList>
            <person name="Chen Y."/>
            <person name="Shah S."/>
            <person name="Dougan E. K."/>
            <person name="Thang M."/>
            <person name="Chan C."/>
        </authorList>
    </citation>
    <scope>NUCLEOTIDE SEQUENCE [LARGE SCALE GENOMIC DNA]</scope>
</reference>
<proteinExistence type="predicted"/>
<evidence type="ECO:0000313" key="3">
    <source>
        <dbReference type="Proteomes" id="UP001152797"/>
    </source>
</evidence>
<gene>
    <name evidence="1" type="ORF">C1SCF055_LOCUS39939</name>
</gene>